<evidence type="ECO:0000313" key="2">
    <source>
        <dbReference type="EMBL" id="EOD00867.1"/>
    </source>
</evidence>
<dbReference type="STRING" id="1304284.L21TH_1070"/>
<protein>
    <submittedName>
        <fullName evidence="2">Uncharacterized protein</fullName>
    </submittedName>
</protein>
<name>R1AW54_9FIRM</name>
<dbReference type="eggNOG" id="ENOG50346JY">
    <property type="taxonomic scope" value="Bacteria"/>
</dbReference>
<dbReference type="OrthoDB" id="1956506at2"/>
<dbReference type="RefSeq" id="WP_006311138.1">
    <property type="nucleotide sequence ID" value="NZ_ARZA01000109.1"/>
</dbReference>
<gene>
    <name evidence="2" type="ORF">L21TH_1070</name>
</gene>
<dbReference type="EMBL" id="ARZA01000109">
    <property type="protein sequence ID" value="EOD00867.1"/>
    <property type="molecule type" value="Genomic_DNA"/>
</dbReference>
<comment type="caution">
    <text evidence="2">The sequence shown here is derived from an EMBL/GenBank/DDBJ whole genome shotgun (WGS) entry which is preliminary data.</text>
</comment>
<evidence type="ECO:0000313" key="3">
    <source>
        <dbReference type="Proteomes" id="UP000013378"/>
    </source>
</evidence>
<dbReference type="Proteomes" id="UP000013378">
    <property type="component" value="Unassembled WGS sequence"/>
</dbReference>
<reference evidence="2 3" key="1">
    <citation type="journal article" date="2015" name="Geomicrobiol. J.">
        <title>Caldisalinibacter kiritimatiensis gen. nov., sp. nov., a moderately thermohalophilic thiosulfate-reducing bacterium from a hypersaline microbial mat.</title>
        <authorList>
            <person name="Ben Hania W."/>
            <person name="Joseph M."/>
            <person name="Fiebig A."/>
            <person name="Bunk B."/>
            <person name="Klenk H.-P."/>
            <person name="Fardeau M.-L."/>
            <person name="Spring S."/>
        </authorList>
    </citation>
    <scope>NUCLEOTIDE SEQUENCE [LARGE SCALE GENOMIC DNA]</scope>
    <source>
        <strain evidence="2 3">L21-TH-D2</strain>
    </source>
</reference>
<accession>R1AW54</accession>
<proteinExistence type="predicted"/>
<organism evidence="2 3">
    <name type="scientific">Caldisalinibacter kiritimatiensis</name>
    <dbReference type="NCBI Taxonomy" id="1304284"/>
    <lineage>
        <taxon>Bacteria</taxon>
        <taxon>Bacillati</taxon>
        <taxon>Bacillota</taxon>
        <taxon>Tissierellia</taxon>
        <taxon>Tissierellales</taxon>
        <taxon>Thermohalobacteraceae</taxon>
        <taxon>Caldisalinibacter</taxon>
    </lineage>
</organism>
<keyword evidence="1" id="KW-0175">Coiled coil</keyword>
<sequence length="197" mass="22696">MDNKLINNLFSQKTLGYLLPIAFLFLISQKGKGIKLDLSSLAKADNLESKVDMIRRITPYFSEKEQMILYRIKDVLDIINKANRVTKANYEPQISSAVTELPSIEKKEKILVEMANHTEGKNKELLDKVIDAKRRIDETRSKLVEYKTNVATQESDNLKQMVKLIDCFKPVLDSNSKKKINKLERVVEVLRTPEDQL</sequence>
<dbReference type="AlphaFoldDB" id="R1AW54"/>
<evidence type="ECO:0000256" key="1">
    <source>
        <dbReference type="SAM" id="Coils"/>
    </source>
</evidence>
<keyword evidence="3" id="KW-1185">Reference proteome</keyword>
<feature type="coiled-coil region" evidence="1">
    <location>
        <begin position="122"/>
        <end position="156"/>
    </location>
</feature>